<accession>A0A8S3CQ50</accession>
<protein>
    <submittedName>
        <fullName evidence="2">Uncharacterized protein</fullName>
    </submittedName>
</protein>
<comment type="caution">
    <text evidence="2">The sequence shown here is derived from an EMBL/GenBank/DDBJ whole genome shotgun (WGS) entry which is preliminary data.</text>
</comment>
<proteinExistence type="predicted"/>
<gene>
    <name evidence="1" type="ORF">BYL167_LOCUS41428</name>
    <name evidence="2" type="ORF">GIL414_LOCUS53662</name>
</gene>
<evidence type="ECO:0000313" key="2">
    <source>
        <dbReference type="EMBL" id="CAF4937790.1"/>
    </source>
</evidence>
<organism evidence="2 3">
    <name type="scientific">Rotaria magnacalcarata</name>
    <dbReference type="NCBI Taxonomy" id="392030"/>
    <lineage>
        <taxon>Eukaryota</taxon>
        <taxon>Metazoa</taxon>
        <taxon>Spiralia</taxon>
        <taxon>Gnathifera</taxon>
        <taxon>Rotifera</taxon>
        <taxon>Eurotatoria</taxon>
        <taxon>Bdelloidea</taxon>
        <taxon>Philodinida</taxon>
        <taxon>Philodinidae</taxon>
        <taxon>Rotaria</taxon>
    </lineage>
</organism>
<evidence type="ECO:0000313" key="1">
    <source>
        <dbReference type="EMBL" id="CAF4632659.1"/>
    </source>
</evidence>
<dbReference type="Proteomes" id="UP000681720">
    <property type="component" value="Unassembled WGS sequence"/>
</dbReference>
<dbReference type="EMBL" id="CAJOBJ010186421">
    <property type="protein sequence ID" value="CAF4937790.1"/>
    <property type="molecule type" value="Genomic_DNA"/>
</dbReference>
<feature type="non-terminal residue" evidence="2">
    <location>
        <position position="62"/>
    </location>
</feature>
<dbReference type="EMBL" id="CAJOBH010105065">
    <property type="protein sequence ID" value="CAF4632659.1"/>
    <property type="molecule type" value="Genomic_DNA"/>
</dbReference>
<dbReference type="AlphaFoldDB" id="A0A8S3CQ50"/>
<feature type="non-terminal residue" evidence="2">
    <location>
        <position position="1"/>
    </location>
</feature>
<reference evidence="2" key="1">
    <citation type="submission" date="2021-02" db="EMBL/GenBank/DDBJ databases">
        <authorList>
            <person name="Nowell W R."/>
        </authorList>
    </citation>
    <scope>NUCLEOTIDE SEQUENCE</scope>
</reference>
<dbReference type="Proteomes" id="UP000681967">
    <property type="component" value="Unassembled WGS sequence"/>
</dbReference>
<evidence type="ECO:0000313" key="3">
    <source>
        <dbReference type="Proteomes" id="UP000681720"/>
    </source>
</evidence>
<sequence>NRQIDLFDPRYIEFNSTLNRILQTYTPRVLPDTNTFVSLIDEDLLYDVQQLGTLTPWSLLTT</sequence>
<name>A0A8S3CQ50_9BILA</name>